<dbReference type="OrthoDB" id="261960at2759"/>
<dbReference type="InterPro" id="IPR057468">
    <property type="entry name" value="HOIL-1/Sharpin_LTM"/>
</dbReference>
<evidence type="ECO:0000259" key="2">
    <source>
        <dbReference type="Pfam" id="PF16764"/>
    </source>
</evidence>
<dbReference type="Pfam" id="PF25393">
    <property type="entry name" value="LTM"/>
    <property type="match status" value="1"/>
</dbReference>
<evidence type="ECO:0000313" key="4">
    <source>
        <dbReference type="EMBL" id="KAF3835975.1"/>
    </source>
</evidence>
<evidence type="ECO:0000256" key="1">
    <source>
        <dbReference type="SAM" id="MobiDB-lite"/>
    </source>
</evidence>
<dbReference type="AlphaFoldDB" id="A0A7J5XFY3"/>
<feature type="domain" description="Sharpin PH" evidence="2">
    <location>
        <begin position="64"/>
        <end position="124"/>
    </location>
</feature>
<dbReference type="EMBL" id="JAAKFY010000024">
    <property type="protein sequence ID" value="KAF3835975.1"/>
    <property type="molecule type" value="Genomic_DNA"/>
</dbReference>
<feature type="region of interest" description="Disordered" evidence="1">
    <location>
        <begin position="1"/>
        <end position="22"/>
    </location>
</feature>
<gene>
    <name evidence="4" type="ORF">F7725_028533</name>
</gene>
<dbReference type="Gene3D" id="2.30.29.30">
    <property type="entry name" value="Pleckstrin-homology domain (PH domain)/Phosphotyrosine-binding domain (PTB)"/>
    <property type="match status" value="1"/>
</dbReference>
<evidence type="ECO:0000313" key="5">
    <source>
        <dbReference type="Proteomes" id="UP000518266"/>
    </source>
</evidence>
<sequence length="196" mass="21465">MSLTSGGWAPGFTQDQQTQGQTPALQGLHAGAQHPQPDCHTVLASVRVSVCHSGIRPLCLPGAGDTITEFDLRSVNYEVKSPKCHELSLAAPPHDRISFNFRCEVEAQEWATVVLSSLRETHRVAPQHYSPPRPPMRSNLKKQQPCNEQDTCLELTRAIEAGDMQSASLCAATLARQHAALKIQPTPRDAEDNEIK</sequence>
<dbReference type="InterPro" id="IPR011993">
    <property type="entry name" value="PH-like_dom_sf"/>
</dbReference>
<proteinExistence type="predicted"/>
<keyword evidence="5" id="KW-1185">Reference proteome</keyword>
<reference evidence="4 5" key="1">
    <citation type="submission" date="2020-03" db="EMBL/GenBank/DDBJ databases">
        <title>Dissostichus mawsoni Genome sequencing and assembly.</title>
        <authorList>
            <person name="Park H."/>
        </authorList>
    </citation>
    <scope>NUCLEOTIDE SEQUENCE [LARGE SCALE GENOMIC DNA]</scope>
    <source>
        <strain evidence="4">DM0001</strain>
        <tissue evidence="4">Muscle</tissue>
    </source>
</reference>
<protein>
    <submittedName>
        <fullName evidence="4">Uncharacterized protein</fullName>
    </submittedName>
</protein>
<dbReference type="Pfam" id="PF16764">
    <property type="entry name" value="Sharpin_PH"/>
    <property type="match status" value="1"/>
</dbReference>
<dbReference type="InterPro" id="IPR031912">
    <property type="entry name" value="Sharpin_PH"/>
</dbReference>
<dbReference type="Proteomes" id="UP000518266">
    <property type="component" value="Unassembled WGS sequence"/>
</dbReference>
<evidence type="ECO:0000259" key="3">
    <source>
        <dbReference type="Pfam" id="PF25393"/>
    </source>
</evidence>
<organism evidence="4 5">
    <name type="scientific">Dissostichus mawsoni</name>
    <name type="common">Antarctic cod</name>
    <dbReference type="NCBI Taxonomy" id="36200"/>
    <lineage>
        <taxon>Eukaryota</taxon>
        <taxon>Metazoa</taxon>
        <taxon>Chordata</taxon>
        <taxon>Craniata</taxon>
        <taxon>Vertebrata</taxon>
        <taxon>Euteleostomi</taxon>
        <taxon>Actinopterygii</taxon>
        <taxon>Neopterygii</taxon>
        <taxon>Teleostei</taxon>
        <taxon>Neoteleostei</taxon>
        <taxon>Acanthomorphata</taxon>
        <taxon>Eupercaria</taxon>
        <taxon>Perciformes</taxon>
        <taxon>Notothenioidei</taxon>
        <taxon>Nototheniidae</taxon>
        <taxon>Dissostichus</taxon>
    </lineage>
</organism>
<feature type="region of interest" description="Disordered" evidence="1">
    <location>
        <begin position="124"/>
        <end position="145"/>
    </location>
</feature>
<feature type="compositionally biased region" description="Low complexity" evidence="1">
    <location>
        <begin position="11"/>
        <end position="22"/>
    </location>
</feature>
<comment type="caution">
    <text evidence="4">The sequence shown here is derived from an EMBL/GenBank/DDBJ whole genome shotgun (WGS) entry which is preliminary data.</text>
</comment>
<feature type="domain" description="HOIL-1/Sharpin LUBAC thetering" evidence="3">
    <location>
        <begin position="150"/>
        <end position="189"/>
    </location>
</feature>
<name>A0A7J5XFY3_DISMA</name>
<accession>A0A7J5XFY3</accession>